<dbReference type="EMBL" id="JANJOU010000043">
    <property type="protein sequence ID" value="MCR0985828.1"/>
    <property type="molecule type" value="Genomic_DNA"/>
</dbReference>
<keyword evidence="8" id="KW-1185">Reference proteome</keyword>
<evidence type="ECO:0000259" key="6">
    <source>
        <dbReference type="SMART" id="SM00849"/>
    </source>
</evidence>
<sequence length="269" mass="29570">MIDRPPNHEVFALRYSSSAMRPPRINYSFPDSHAVDENLEFYVWAIRGGGRTVIVDTGFDEAVAGKRGWPLHRRVDEALSSIGVDAATTPDVVLTHLHLDHAGGTAMFPKARFHVQDREMAYCTGRCMCQGRLRTAFEVDHVVQMVRYVHGERVRFHDGTAEISPGISLHLAGGHTGGMQVVRVHTARGWVVLASDAAHFYNSLTYANPYPAAPSLAEALEALRLCEDLADSADHIVPGHDAQVMRRYPLIGGGADGVRLDLVPNVTDR</sequence>
<evidence type="ECO:0000313" key="7">
    <source>
        <dbReference type="EMBL" id="MCR0985828.1"/>
    </source>
</evidence>
<evidence type="ECO:0000256" key="5">
    <source>
        <dbReference type="ARBA" id="ARBA00022833"/>
    </source>
</evidence>
<dbReference type="InterPro" id="IPR036866">
    <property type="entry name" value="RibonucZ/Hydroxyglut_hydro"/>
</dbReference>
<evidence type="ECO:0000256" key="1">
    <source>
        <dbReference type="ARBA" id="ARBA00001947"/>
    </source>
</evidence>
<dbReference type="Gene3D" id="3.60.15.10">
    <property type="entry name" value="Ribonuclease Z/Hydroxyacylglutathione hydrolase-like"/>
    <property type="match status" value="1"/>
</dbReference>
<dbReference type="InterPro" id="IPR001279">
    <property type="entry name" value="Metallo-B-lactamas"/>
</dbReference>
<dbReference type="Proteomes" id="UP001524642">
    <property type="component" value="Unassembled WGS sequence"/>
</dbReference>
<comment type="similarity">
    <text evidence="2">Belongs to the metallo-beta-lactamase superfamily.</text>
</comment>
<evidence type="ECO:0000256" key="4">
    <source>
        <dbReference type="ARBA" id="ARBA00022801"/>
    </source>
</evidence>
<dbReference type="InterPro" id="IPR051013">
    <property type="entry name" value="MBL_superfamily_lactonases"/>
</dbReference>
<dbReference type="CDD" id="cd07729">
    <property type="entry name" value="AHL_lactonase_MBL-fold"/>
    <property type="match status" value="1"/>
</dbReference>
<organism evidence="7 8">
    <name type="scientific">Roseomonas populi</name>
    <dbReference type="NCBI Taxonomy" id="3121582"/>
    <lineage>
        <taxon>Bacteria</taxon>
        <taxon>Pseudomonadati</taxon>
        <taxon>Pseudomonadota</taxon>
        <taxon>Alphaproteobacteria</taxon>
        <taxon>Acetobacterales</taxon>
        <taxon>Roseomonadaceae</taxon>
        <taxon>Roseomonas</taxon>
    </lineage>
</organism>
<keyword evidence="4" id="KW-0378">Hydrolase</keyword>
<keyword evidence="3" id="KW-0479">Metal-binding</keyword>
<evidence type="ECO:0000313" key="8">
    <source>
        <dbReference type="Proteomes" id="UP001524642"/>
    </source>
</evidence>
<name>A0ABT1XCH3_9PROT</name>
<proteinExistence type="inferred from homology"/>
<comment type="cofactor">
    <cofactor evidence="1">
        <name>Zn(2+)</name>
        <dbReference type="ChEBI" id="CHEBI:29105"/>
    </cofactor>
</comment>
<dbReference type="RefSeq" id="WP_257719475.1">
    <property type="nucleotide sequence ID" value="NZ_JANJOU010000043.1"/>
</dbReference>
<gene>
    <name evidence="7" type="ORF">NRP21_27625</name>
</gene>
<keyword evidence="5" id="KW-0862">Zinc</keyword>
<reference evidence="7 8" key="1">
    <citation type="submission" date="2022-06" db="EMBL/GenBank/DDBJ databases">
        <title>Roseomonas CN29.</title>
        <authorList>
            <person name="Cheng Y."/>
            <person name="He X."/>
        </authorList>
    </citation>
    <scope>NUCLEOTIDE SEQUENCE [LARGE SCALE GENOMIC DNA]</scope>
    <source>
        <strain evidence="7 8">CN29</strain>
    </source>
</reference>
<dbReference type="PANTHER" id="PTHR42978:SF7">
    <property type="entry name" value="METALLO-HYDROLASE RV2300C-RELATED"/>
    <property type="match status" value="1"/>
</dbReference>
<evidence type="ECO:0000256" key="3">
    <source>
        <dbReference type="ARBA" id="ARBA00022723"/>
    </source>
</evidence>
<accession>A0ABT1XCH3</accession>
<dbReference type="Pfam" id="PF00753">
    <property type="entry name" value="Lactamase_B"/>
    <property type="match status" value="1"/>
</dbReference>
<evidence type="ECO:0000256" key="2">
    <source>
        <dbReference type="ARBA" id="ARBA00007749"/>
    </source>
</evidence>
<dbReference type="PANTHER" id="PTHR42978">
    <property type="entry name" value="QUORUM-QUENCHING LACTONASE YTNP-RELATED-RELATED"/>
    <property type="match status" value="1"/>
</dbReference>
<feature type="domain" description="Metallo-beta-lactamase" evidence="6">
    <location>
        <begin position="40"/>
        <end position="240"/>
    </location>
</feature>
<dbReference type="SUPFAM" id="SSF56281">
    <property type="entry name" value="Metallo-hydrolase/oxidoreductase"/>
    <property type="match status" value="1"/>
</dbReference>
<dbReference type="SMART" id="SM00849">
    <property type="entry name" value="Lactamase_B"/>
    <property type="match status" value="1"/>
</dbReference>
<protein>
    <submittedName>
        <fullName evidence="7">N-acyl homoserine lactonase family protein</fullName>
    </submittedName>
</protein>
<comment type="caution">
    <text evidence="7">The sequence shown here is derived from an EMBL/GenBank/DDBJ whole genome shotgun (WGS) entry which is preliminary data.</text>
</comment>